<dbReference type="Proteomes" id="UP000095287">
    <property type="component" value="Unplaced"/>
</dbReference>
<reference evidence="3" key="1">
    <citation type="submission" date="2016-11" db="UniProtKB">
        <authorList>
            <consortium name="WormBaseParasite"/>
        </authorList>
    </citation>
    <scope>IDENTIFICATION</scope>
</reference>
<protein>
    <submittedName>
        <fullName evidence="3">Secreted protein</fullName>
    </submittedName>
</protein>
<organism evidence="2 3">
    <name type="scientific">Steinernema glaseri</name>
    <dbReference type="NCBI Taxonomy" id="37863"/>
    <lineage>
        <taxon>Eukaryota</taxon>
        <taxon>Metazoa</taxon>
        <taxon>Ecdysozoa</taxon>
        <taxon>Nematoda</taxon>
        <taxon>Chromadorea</taxon>
        <taxon>Rhabditida</taxon>
        <taxon>Tylenchina</taxon>
        <taxon>Panagrolaimomorpha</taxon>
        <taxon>Strongyloidoidea</taxon>
        <taxon>Steinernematidae</taxon>
        <taxon>Steinernema</taxon>
    </lineage>
</organism>
<evidence type="ECO:0000313" key="2">
    <source>
        <dbReference type="Proteomes" id="UP000095287"/>
    </source>
</evidence>
<accession>A0A1I7Z7G9</accession>
<name>A0A1I7Z7G9_9BILA</name>
<proteinExistence type="predicted"/>
<feature type="region of interest" description="Disordered" evidence="1">
    <location>
        <begin position="52"/>
        <end position="75"/>
    </location>
</feature>
<dbReference type="AlphaFoldDB" id="A0A1I7Z7G9"/>
<dbReference type="WBParaSite" id="L893_g23361.t1">
    <property type="protein sequence ID" value="L893_g23361.t1"/>
    <property type="gene ID" value="L893_g23361"/>
</dbReference>
<evidence type="ECO:0000256" key="1">
    <source>
        <dbReference type="SAM" id="MobiDB-lite"/>
    </source>
</evidence>
<sequence length="108" mass="11803">MLVLICIFLVGGFFAWNCFLVSVGTTYVECLVGASSWPPLIHSISAEHDVQRQPLLGPPESPPSSRQLAHLPRPPRRTNLLEAYLAAIIPRVRALPRRASPRGVHGAS</sequence>
<evidence type="ECO:0000313" key="3">
    <source>
        <dbReference type="WBParaSite" id="L893_g23361.t1"/>
    </source>
</evidence>
<keyword evidence="2" id="KW-1185">Reference proteome</keyword>